<keyword evidence="2" id="KW-1185">Reference proteome</keyword>
<dbReference type="EMBL" id="BPLR01006438">
    <property type="protein sequence ID" value="GIY09861.1"/>
    <property type="molecule type" value="Genomic_DNA"/>
</dbReference>
<dbReference type="AlphaFoldDB" id="A0AAV4QNB5"/>
<gene>
    <name evidence="1" type="ORF">CEXT_115041</name>
</gene>
<organism evidence="1 2">
    <name type="scientific">Caerostris extrusa</name>
    <name type="common">Bark spider</name>
    <name type="synonym">Caerostris bankana</name>
    <dbReference type="NCBI Taxonomy" id="172846"/>
    <lineage>
        <taxon>Eukaryota</taxon>
        <taxon>Metazoa</taxon>
        <taxon>Ecdysozoa</taxon>
        <taxon>Arthropoda</taxon>
        <taxon>Chelicerata</taxon>
        <taxon>Arachnida</taxon>
        <taxon>Araneae</taxon>
        <taxon>Araneomorphae</taxon>
        <taxon>Entelegynae</taxon>
        <taxon>Araneoidea</taxon>
        <taxon>Araneidae</taxon>
        <taxon>Caerostris</taxon>
    </lineage>
</organism>
<comment type="caution">
    <text evidence="1">The sequence shown here is derived from an EMBL/GenBank/DDBJ whole genome shotgun (WGS) entry which is preliminary data.</text>
</comment>
<accession>A0AAV4QNB5</accession>
<sequence>MSLAISIRKRAMARSSFTRTANVLKEELNKVEPDKSVLEDKFIKLQTVNTELKSYDPVILDLMIAAEVTDDDLNNEVISCEEYLDEFISLSRPNKGKNG</sequence>
<dbReference type="Proteomes" id="UP001054945">
    <property type="component" value="Unassembled WGS sequence"/>
</dbReference>
<protein>
    <submittedName>
        <fullName evidence="1">Uncharacterized protein</fullName>
    </submittedName>
</protein>
<proteinExistence type="predicted"/>
<reference evidence="1 2" key="1">
    <citation type="submission" date="2021-06" db="EMBL/GenBank/DDBJ databases">
        <title>Caerostris extrusa draft genome.</title>
        <authorList>
            <person name="Kono N."/>
            <person name="Arakawa K."/>
        </authorList>
    </citation>
    <scope>NUCLEOTIDE SEQUENCE [LARGE SCALE GENOMIC DNA]</scope>
</reference>
<name>A0AAV4QNB5_CAEEX</name>
<evidence type="ECO:0000313" key="2">
    <source>
        <dbReference type="Proteomes" id="UP001054945"/>
    </source>
</evidence>
<evidence type="ECO:0000313" key="1">
    <source>
        <dbReference type="EMBL" id="GIY09861.1"/>
    </source>
</evidence>